<name>A0A1I4YHZ0_9GAMM</name>
<dbReference type="STRING" id="578942.SAMN05216289_11776"/>
<gene>
    <name evidence="2" type="ORF">SAMN05216289_11776</name>
</gene>
<dbReference type="EMBL" id="FOVF01000017">
    <property type="protein sequence ID" value="SFN37453.1"/>
    <property type="molecule type" value="Genomic_DNA"/>
</dbReference>
<accession>A0A1I4YHZ0</accession>
<keyword evidence="2" id="KW-0687">Ribonucleoprotein</keyword>
<dbReference type="InterPro" id="IPR014719">
    <property type="entry name" value="Ribosomal_bL12_C/ClpS-like"/>
</dbReference>
<dbReference type="RefSeq" id="WP_139224980.1">
    <property type="nucleotide sequence ID" value="NZ_FOVF01000017.1"/>
</dbReference>
<protein>
    <submittedName>
        <fullName evidence="2">Ribosomal protein L7/L12 C-terminal domain-containing protein</fullName>
    </submittedName>
</protein>
<evidence type="ECO:0000313" key="2">
    <source>
        <dbReference type="EMBL" id="SFN37453.1"/>
    </source>
</evidence>
<dbReference type="AlphaFoldDB" id="A0A1I4YHZ0"/>
<reference evidence="2 3" key="1">
    <citation type="submission" date="2016-10" db="EMBL/GenBank/DDBJ databases">
        <authorList>
            <person name="de Groot N.N."/>
        </authorList>
    </citation>
    <scope>NUCLEOTIDE SEQUENCE [LARGE SCALE GENOMIC DNA]</scope>
    <source>
        <strain evidence="2 3">CGMCC 1.7659</strain>
    </source>
</reference>
<keyword evidence="3" id="KW-1185">Reference proteome</keyword>
<keyword evidence="1" id="KW-1133">Transmembrane helix</keyword>
<proteinExistence type="predicted"/>
<feature type="transmembrane region" description="Helical" evidence="1">
    <location>
        <begin position="131"/>
        <end position="148"/>
    </location>
</feature>
<keyword evidence="2" id="KW-0689">Ribosomal protein</keyword>
<evidence type="ECO:0000256" key="1">
    <source>
        <dbReference type="SAM" id="Phobius"/>
    </source>
</evidence>
<dbReference type="GO" id="GO:0005840">
    <property type="term" value="C:ribosome"/>
    <property type="evidence" value="ECO:0007669"/>
    <property type="project" value="UniProtKB-KW"/>
</dbReference>
<organism evidence="2 3">
    <name type="scientific">Dokdonella immobilis</name>
    <dbReference type="NCBI Taxonomy" id="578942"/>
    <lineage>
        <taxon>Bacteria</taxon>
        <taxon>Pseudomonadati</taxon>
        <taxon>Pseudomonadota</taxon>
        <taxon>Gammaproteobacteria</taxon>
        <taxon>Lysobacterales</taxon>
        <taxon>Rhodanobacteraceae</taxon>
        <taxon>Dokdonella</taxon>
    </lineage>
</organism>
<dbReference type="OrthoDB" id="8857528at2"/>
<keyword evidence="1" id="KW-0472">Membrane</keyword>
<dbReference type="Proteomes" id="UP000198575">
    <property type="component" value="Unassembled WGS sequence"/>
</dbReference>
<sequence>MKSTIEVPPTASDLARRGNLIEAIKLTREHTGCSLIDAKEAVEASVQTRAVSSHAETTGADANSGDIPLAAILALQKGRLIDAIKHIREASGLGLKESKERVDAWLERNPQALARFKAEASAEMKRFIRKVSVFLTVALLALLAYLSLRAGI</sequence>
<evidence type="ECO:0000313" key="3">
    <source>
        <dbReference type="Proteomes" id="UP000198575"/>
    </source>
</evidence>
<keyword evidence="1" id="KW-0812">Transmembrane</keyword>
<dbReference type="Gene3D" id="3.30.1390.10">
    <property type="match status" value="2"/>
</dbReference>